<comment type="caution">
    <text evidence="1">The sequence shown here is derived from an EMBL/GenBank/DDBJ whole genome shotgun (WGS) entry which is preliminary data.</text>
</comment>
<dbReference type="Gene3D" id="1.10.10.1400">
    <property type="entry name" value="Terminase, small subunit, N-terminal DNA-binding domain, HTH motif"/>
    <property type="match status" value="1"/>
</dbReference>
<protein>
    <recommendedName>
        <fullName evidence="2">Terminase small subunit</fullName>
    </recommendedName>
</protein>
<dbReference type="Pfam" id="PF03592">
    <property type="entry name" value="Terminase_2"/>
    <property type="match status" value="1"/>
</dbReference>
<dbReference type="InterPro" id="IPR038713">
    <property type="entry name" value="Terminase_Gp1_N_sf"/>
</dbReference>
<reference evidence="1" key="1">
    <citation type="journal article" date="2015" name="Nature">
        <title>Complex archaea that bridge the gap between prokaryotes and eukaryotes.</title>
        <authorList>
            <person name="Spang A."/>
            <person name="Saw J.H."/>
            <person name="Jorgensen S.L."/>
            <person name="Zaremba-Niedzwiedzka K."/>
            <person name="Martijn J."/>
            <person name="Lind A.E."/>
            <person name="van Eijk R."/>
            <person name="Schleper C."/>
            <person name="Guy L."/>
            <person name="Ettema T.J."/>
        </authorList>
    </citation>
    <scope>NUCLEOTIDE SEQUENCE</scope>
</reference>
<dbReference type="GO" id="GO:0051276">
    <property type="term" value="P:chromosome organization"/>
    <property type="evidence" value="ECO:0007669"/>
    <property type="project" value="InterPro"/>
</dbReference>
<dbReference type="AlphaFoldDB" id="A0A0F9QI62"/>
<sequence length="188" mass="20586">MANGDLTPKQEKFCHAYLATGSASEAYRQSYKTDKMNPASVNREAKALTDDPKITTRIETLQARTLKKYDVTADRIIAEYARIAFSNLEDYGPWSKSGIVLKDSSELTKEQKAAVAEFQMVRGQGGVTNVKFKLHDKKGALDSLSKIMGLYAPIKQEHSGPGGGPIPISTEEMTDEELSLVARGVSNN</sequence>
<dbReference type="EMBL" id="LAZR01003989">
    <property type="protein sequence ID" value="KKN12826.1"/>
    <property type="molecule type" value="Genomic_DNA"/>
</dbReference>
<dbReference type="InterPro" id="IPR005335">
    <property type="entry name" value="Terminase_ssu"/>
</dbReference>
<gene>
    <name evidence="1" type="ORF">LCGC14_1012610</name>
</gene>
<evidence type="ECO:0000313" key="1">
    <source>
        <dbReference type="EMBL" id="KKN12826.1"/>
    </source>
</evidence>
<organism evidence="1">
    <name type="scientific">marine sediment metagenome</name>
    <dbReference type="NCBI Taxonomy" id="412755"/>
    <lineage>
        <taxon>unclassified sequences</taxon>
        <taxon>metagenomes</taxon>
        <taxon>ecological metagenomes</taxon>
    </lineage>
</organism>
<evidence type="ECO:0008006" key="2">
    <source>
        <dbReference type="Google" id="ProtNLM"/>
    </source>
</evidence>
<name>A0A0F9QI62_9ZZZZ</name>
<proteinExistence type="predicted"/>
<accession>A0A0F9QI62</accession>